<gene>
    <name evidence="8" type="ORF">K2173_015236</name>
</gene>
<comment type="subcellular location">
    <subcellularLocation>
        <location evidence="1">Cytoplasm</location>
    </subcellularLocation>
</comment>
<dbReference type="PANTHER" id="PTHR28630:SF31">
    <property type="entry name" value="PEROXIREDOXIN-LIKE 2A"/>
    <property type="match status" value="1"/>
</dbReference>
<keyword evidence="9" id="KW-1185">Reference proteome</keyword>
<name>A0AAV8T2M9_9ROSI</name>
<sequence>MASYSMEDFVGNGALNELLPKLLEEGWDDVPTVKLMNSEDMDVLNMTQRQKDALEIRTYLHDRVLMQYGDMLEASGKCLPEILSLSTKEITTQFGLKRGHLVRFTNRTGLRTEHLHTSYSLPRRTMTGKTSDNDTIFKSSGSARSMKMQLRSNAGVYYDDKSVEQSVADLKVKDGHIFEGIVSAGPPEPRLCGCLAPPPVVDMVSPYSCIGNISIQKMTPEYKIGMQPLVKTRTPPMKASQLWRDKPAVLLCIRRPGCIMCRAEAHQLYAKKPIFDGLGVRLYAVLHENIESEVRNMEFFKALGGGQLLKDKFLSGFVFNPRAIANYRRAKALGLEQNFRGEGEIKGGLFIVGSGKSGIAYQFIERNFGDWAPLAEIISICSQIQEKAINIICLVM</sequence>
<comment type="caution">
    <text evidence="8">The sequence shown here is derived from an EMBL/GenBank/DDBJ whole genome shotgun (WGS) entry which is preliminary data.</text>
</comment>
<keyword evidence="3" id="KW-0676">Redox-active center</keyword>
<evidence type="ECO:0000313" key="8">
    <source>
        <dbReference type="EMBL" id="KAJ8760569.1"/>
    </source>
</evidence>
<keyword evidence="2" id="KW-0963">Cytoplasm</keyword>
<evidence type="ECO:0000256" key="2">
    <source>
        <dbReference type="ARBA" id="ARBA00022490"/>
    </source>
</evidence>
<dbReference type="PANTHER" id="PTHR28630">
    <property type="match status" value="1"/>
</dbReference>
<dbReference type="Proteomes" id="UP001159364">
    <property type="component" value="Linkage Group LG07"/>
</dbReference>
<evidence type="ECO:0000256" key="3">
    <source>
        <dbReference type="ARBA" id="ARBA00023284"/>
    </source>
</evidence>
<dbReference type="Pfam" id="PF13911">
    <property type="entry name" value="AhpC-TSA_2"/>
    <property type="match status" value="1"/>
</dbReference>
<proteinExistence type="inferred from homology"/>
<accession>A0AAV8T2M9</accession>
<dbReference type="EMBL" id="JAIWQS010000007">
    <property type="protein sequence ID" value="KAJ8760569.1"/>
    <property type="molecule type" value="Genomic_DNA"/>
</dbReference>
<evidence type="ECO:0000256" key="6">
    <source>
        <dbReference type="ARBA" id="ARBA00032058"/>
    </source>
</evidence>
<evidence type="ECO:0000256" key="1">
    <source>
        <dbReference type="ARBA" id="ARBA00004496"/>
    </source>
</evidence>
<evidence type="ECO:0000313" key="9">
    <source>
        <dbReference type="Proteomes" id="UP001159364"/>
    </source>
</evidence>
<dbReference type="GO" id="GO:0005737">
    <property type="term" value="C:cytoplasm"/>
    <property type="evidence" value="ECO:0007669"/>
    <property type="project" value="UniProtKB-SubCell"/>
</dbReference>
<dbReference type="AlphaFoldDB" id="A0AAV8T2M9"/>
<reference evidence="8 9" key="1">
    <citation type="submission" date="2021-09" db="EMBL/GenBank/DDBJ databases">
        <title>Genomic insights and catalytic innovation underlie evolution of tropane alkaloids biosynthesis.</title>
        <authorList>
            <person name="Wang Y.-J."/>
            <person name="Tian T."/>
            <person name="Huang J.-P."/>
            <person name="Huang S.-X."/>
        </authorList>
    </citation>
    <scope>NUCLEOTIDE SEQUENCE [LARGE SCALE GENOMIC DNA]</scope>
    <source>
        <strain evidence="8">KIB-2018</strain>
        <tissue evidence="8">Leaf</tissue>
    </source>
</reference>
<protein>
    <recommendedName>
        <fullName evidence="5">Peroxiredoxin-like 2A</fullName>
    </recommendedName>
    <alternativeName>
        <fullName evidence="7">Peroxiredoxin-like 2 activated in M-CSF stimulated monocytes</fullName>
    </alternativeName>
    <alternativeName>
        <fullName evidence="6">Redox-regulatory protein FAM213A</fullName>
    </alternativeName>
</protein>
<comment type="similarity">
    <text evidence="4">Belongs to the peroxiredoxin-like PRXL2 family. PRXL2A subfamily.</text>
</comment>
<evidence type="ECO:0000256" key="7">
    <source>
        <dbReference type="ARBA" id="ARBA00032129"/>
    </source>
</evidence>
<dbReference type="InterPro" id="IPR032801">
    <property type="entry name" value="PXL2A/B/C"/>
</dbReference>
<organism evidence="8 9">
    <name type="scientific">Erythroxylum novogranatense</name>
    <dbReference type="NCBI Taxonomy" id="1862640"/>
    <lineage>
        <taxon>Eukaryota</taxon>
        <taxon>Viridiplantae</taxon>
        <taxon>Streptophyta</taxon>
        <taxon>Embryophyta</taxon>
        <taxon>Tracheophyta</taxon>
        <taxon>Spermatophyta</taxon>
        <taxon>Magnoliopsida</taxon>
        <taxon>eudicotyledons</taxon>
        <taxon>Gunneridae</taxon>
        <taxon>Pentapetalae</taxon>
        <taxon>rosids</taxon>
        <taxon>fabids</taxon>
        <taxon>Malpighiales</taxon>
        <taxon>Erythroxylaceae</taxon>
        <taxon>Erythroxylum</taxon>
    </lineage>
</organism>
<evidence type="ECO:0000256" key="5">
    <source>
        <dbReference type="ARBA" id="ARBA00023849"/>
    </source>
</evidence>
<evidence type="ECO:0000256" key="4">
    <source>
        <dbReference type="ARBA" id="ARBA00023787"/>
    </source>
</evidence>